<dbReference type="PROSITE" id="PS50837">
    <property type="entry name" value="NACHT"/>
    <property type="match status" value="1"/>
</dbReference>
<dbReference type="SUPFAM" id="SSF56112">
    <property type="entry name" value="Protein kinase-like (PK-like)"/>
    <property type="match status" value="1"/>
</dbReference>
<keyword evidence="1" id="KW-0677">Repeat</keyword>
<keyword evidence="2" id="KW-0479">Metal-binding</keyword>
<dbReference type="InterPro" id="IPR011009">
    <property type="entry name" value="Kinase-like_dom_sf"/>
</dbReference>
<dbReference type="Gene3D" id="3.30.160.60">
    <property type="entry name" value="Classic Zinc Finger"/>
    <property type="match status" value="2"/>
</dbReference>
<dbReference type="InterPro" id="IPR000719">
    <property type="entry name" value="Prot_kinase_dom"/>
</dbReference>
<dbReference type="Pfam" id="PF00096">
    <property type="entry name" value="zf-C2H2"/>
    <property type="match status" value="2"/>
</dbReference>
<sequence length="1561" mass="179045">MNGAIPCQIAKEYLEDSEVQPISECSPPGSASFYIPARKIKALFEDTLHSLTTELLFLCSCPKCISDGGSVEYRSECFNCFNKLKRRELQGEYALIYALLIYVRRPGLIQKFQKYEIKLEGTKYLCDADFDKLRREGISDLGLAQRKILQYQYSFLVRTLRPASDIISIPAKELLPIKEDIELKGEGTFAEVRCFEFQDDEYRSRDFGEHITRFARKIFKHGMQKSAAKEWYNLQRLSKEEDHPHLMVALGAYWHGSYFFILQEEAEQSLHDYLKGTGDKFESRELWMQMQGIAEGLSTLHKLYKGTKIAYHQDLKPANILIVKRKLKIADFGLLELKPVTLPGDTDMTGVPNNHVTGFYAAPRQAKYTRDCDIWSLACIMSEVATFDIQGQEGISHYKNARMVEGASGRDTPRFFRGQQVKETVLLMHTQLYDHVQSAKSTDANSTAQFQKAFYNREFFGLLEKMFRLGRVSAELLEVSDEEIPLNAAHVVEKLEKLCKEASPTTALHDRVERLELGQYLQDAESLGSTMEAHFTGFRDMLNRSNRARFSTTTSTALKQYIVNLQHTQHAERRQQGLARLGPFLERLSEFGELIASLPSVGEIMGFIWGPVRFLLETTDSYTDAFNDILDIYGQIGRAQPSLSMYEELFQTEAGLTKILITTYSEIIEVNRLLVIYFQQRLWAELFVTTWKRHKSRLTNIISCMISRFKLVSSQATLEEFDTLVTTSSREEARLNAERDSENLGRRHAVYTWIKPTDMENDQVYLMRIRHAYPGTCSWLLSDETFQEWFEHPENILTGSNLLWLNGKPGSGKTVLASFVVEEARKLESNPTVLFFYFKKEDSDRNSFLSMARTLLSQILEQNHYTLDYFYSKCCSSGVAVLSSRLLVEELLSFALRNCQSAYIVLDGLDECCTRKERGEIASWFRDLIENGPPEIRNGLHCMFISQHDSARKDYRDLPSITADDDNNEEDIEAFCKVQAEKLVTDLQIAEHKAHEIAERVSAAAEGVFLFAHLVWINLCGQSSIYSLEREMETFATDLDTLDKVYSRIMQTIIEKPVAAQRGEALELLGWLVYAKRSLKMHEVQTLRSVDFERRAVEFERRRLRAHVKDLCESLVDVREDGSIELVHTTAKTYLANSGLLNDITGELQIATLCIDYLNLPSFQRPLEEQMLAGEYGFMEYSVLYWLRHLEAGMSSTHPGQDNIYMSLTESLEVLVEQYWNEPTASVASISKSASKRTRDVLQQFNHRESFPKLQLALVSTDKELKHFGDVRPEESALRILGVVEAVRRCIETYIVHSSNPDVAGALRDMYGSNLFKCPRFSCRYFTDGFPTLEERERHVQRHVLPARCTDEHCRGSQIGFATQAQLERHLRENHPDMTEPHHNFPTDEEIVESMREVSPEPEVVIEDEPQLVPQVQQPVEVPDIPVTPTPEQAEPQPIQQREVAKRLKTKREYQCAHCDKTFTKKWNWESHLRTHGDNQRLQCPDCHQTCARQGDLARHMRLHDPDSAVTCGGVLPNGRSWGCGTNFARLDVLRTHHKSKKGRQCVAERDREEQSTASTA</sequence>
<reference evidence="7" key="1">
    <citation type="journal article" date="2019" name="bioRxiv">
        <title>Genomics, evolutionary history and diagnostics of the Alternaria alternata species group including apple and Asian pear pathotypes.</title>
        <authorList>
            <person name="Armitage A.D."/>
            <person name="Cockerton H.M."/>
            <person name="Sreenivasaprasad S."/>
            <person name="Woodhall J.W."/>
            <person name="Lane C.R."/>
            <person name="Harrison R.J."/>
            <person name="Clarkson J.P."/>
        </authorList>
    </citation>
    <scope>NUCLEOTIDE SEQUENCE [LARGE SCALE GENOMIC DNA]</scope>
    <source>
        <strain evidence="7">FERA 635</strain>
    </source>
</reference>
<dbReference type="SUPFAM" id="SSF57667">
    <property type="entry name" value="beta-beta-alpha zinc fingers"/>
    <property type="match status" value="1"/>
</dbReference>
<dbReference type="Gene3D" id="1.10.510.10">
    <property type="entry name" value="Transferase(Phosphotransferase) domain 1"/>
    <property type="match status" value="1"/>
</dbReference>
<dbReference type="Pfam" id="PF22939">
    <property type="entry name" value="WHD_GPIID"/>
    <property type="match status" value="1"/>
</dbReference>
<dbReference type="SMART" id="SM00355">
    <property type="entry name" value="ZnF_C2H2"/>
    <property type="match status" value="4"/>
</dbReference>
<organism evidence="6 7">
    <name type="scientific">Alternaria tenuissima</name>
    <dbReference type="NCBI Taxonomy" id="119927"/>
    <lineage>
        <taxon>Eukaryota</taxon>
        <taxon>Fungi</taxon>
        <taxon>Dikarya</taxon>
        <taxon>Ascomycota</taxon>
        <taxon>Pezizomycotina</taxon>
        <taxon>Dothideomycetes</taxon>
        <taxon>Pleosporomycetidae</taxon>
        <taxon>Pleosporales</taxon>
        <taxon>Pleosporineae</taxon>
        <taxon>Pleosporaceae</taxon>
        <taxon>Alternaria</taxon>
        <taxon>Alternaria sect. Alternaria</taxon>
        <taxon>Alternaria alternata complex</taxon>
    </lineage>
</organism>
<keyword evidence="2" id="KW-0862">Zinc</keyword>
<accession>A0ABY0FQ63</accession>
<evidence type="ECO:0000256" key="1">
    <source>
        <dbReference type="ARBA" id="ARBA00022737"/>
    </source>
</evidence>
<evidence type="ECO:0000259" key="3">
    <source>
        <dbReference type="PROSITE" id="PS50011"/>
    </source>
</evidence>
<evidence type="ECO:0000313" key="6">
    <source>
        <dbReference type="EMBL" id="RYN86505.1"/>
    </source>
</evidence>
<dbReference type="InterPro" id="IPR013087">
    <property type="entry name" value="Znf_C2H2_type"/>
</dbReference>
<dbReference type="InterPro" id="IPR054471">
    <property type="entry name" value="GPIID_WHD"/>
</dbReference>
<proteinExistence type="predicted"/>
<feature type="domain" description="C2H2-type" evidence="4">
    <location>
        <begin position="1482"/>
        <end position="1509"/>
    </location>
</feature>
<dbReference type="InterPro" id="IPR036236">
    <property type="entry name" value="Znf_C2H2_sf"/>
</dbReference>
<evidence type="ECO:0000256" key="2">
    <source>
        <dbReference type="PROSITE-ProRule" id="PRU00042"/>
    </source>
</evidence>
<dbReference type="PANTHER" id="PTHR10039">
    <property type="entry name" value="AMELOGENIN"/>
    <property type="match status" value="1"/>
</dbReference>
<dbReference type="Pfam" id="PF24883">
    <property type="entry name" value="NPHP3_N"/>
    <property type="match status" value="1"/>
</dbReference>
<gene>
    <name evidence="6" type="ORF">AA0119_g12824</name>
</gene>
<dbReference type="PROSITE" id="PS50011">
    <property type="entry name" value="PROTEIN_KINASE_DOM"/>
    <property type="match status" value="1"/>
</dbReference>
<dbReference type="InterPro" id="IPR027417">
    <property type="entry name" value="P-loop_NTPase"/>
</dbReference>
<dbReference type="PANTHER" id="PTHR10039:SF14">
    <property type="entry name" value="NACHT DOMAIN-CONTAINING PROTEIN"/>
    <property type="match status" value="1"/>
</dbReference>
<dbReference type="EMBL" id="PDXF01000140">
    <property type="protein sequence ID" value="RYN86505.1"/>
    <property type="molecule type" value="Genomic_DNA"/>
</dbReference>
<feature type="domain" description="C2H2-type" evidence="4">
    <location>
        <begin position="1454"/>
        <end position="1481"/>
    </location>
</feature>
<name>A0ABY0FQ63_9PLEO</name>
<dbReference type="SUPFAM" id="SSF52540">
    <property type="entry name" value="P-loop containing nucleoside triphosphate hydrolases"/>
    <property type="match status" value="1"/>
</dbReference>
<evidence type="ECO:0000259" key="5">
    <source>
        <dbReference type="PROSITE" id="PS50837"/>
    </source>
</evidence>
<evidence type="ECO:0008006" key="8">
    <source>
        <dbReference type="Google" id="ProtNLM"/>
    </source>
</evidence>
<dbReference type="SMART" id="SM00220">
    <property type="entry name" value="S_TKc"/>
    <property type="match status" value="1"/>
</dbReference>
<keyword evidence="7" id="KW-1185">Reference proteome</keyword>
<dbReference type="InterPro" id="IPR056884">
    <property type="entry name" value="NPHP3-like_N"/>
</dbReference>
<protein>
    <recommendedName>
        <fullName evidence="8">Protein kinase domain-containing protein</fullName>
    </recommendedName>
</protein>
<dbReference type="CDD" id="cd00180">
    <property type="entry name" value="PKc"/>
    <property type="match status" value="1"/>
</dbReference>
<evidence type="ECO:0000313" key="7">
    <source>
        <dbReference type="Proteomes" id="UP000293195"/>
    </source>
</evidence>
<dbReference type="Gene3D" id="3.40.50.300">
    <property type="entry name" value="P-loop containing nucleotide triphosphate hydrolases"/>
    <property type="match status" value="1"/>
</dbReference>
<dbReference type="Pfam" id="PF00069">
    <property type="entry name" value="Pkinase"/>
    <property type="match status" value="1"/>
</dbReference>
<feature type="domain" description="Protein kinase" evidence="3">
    <location>
        <begin position="178"/>
        <end position="460"/>
    </location>
</feature>
<evidence type="ECO:0000259" key="4">
    <source>
        <dbReference type="PROSITE" id="PS50157"/>
    </source>
</evidence>
<comment type="caution">
    <text evidence="6">The sequence shown here is derived from an EMBL/GenBank/DDBJ whole genome shotgun (WGS) entry which is preliminary data.</text>
</comment>
<dbReference type="InterPro" id="IPR007111">
    <property type="entry name" value="NACHT_NTPase"/>
</dbReference>
<dbReference type="PROSITE" id="PS00028">
    <property type="entry name" value="ZINC_FINGER_C2H2_1"/>
    <property type="match status" value="2"/>
</dbReference>
<keyword evidence="2" id="KW-0863">Zinc-finger</keyword>
<dbReference type="Proteomes" id="UP000293195">
    <property type="component" value="Unassembled WGS sequence"/>
</dbReference>
<feature type="domain" description="NACHT" evidence="5">
    <location>
        <begin position="801"/>
        <end position="911"/>
    </location>
</feature>
<dbReference type="PROSITE" id="PS50157">
    <property type="entry name" value="ZINC_FINGER_C2H2_2"/>
    <property type="match status" value="2"/>
</dbReference>